<name>A0ABT1LMN7_9MICC</name>
<dbReference type="InterPro" id="IPR041698">
    <property type="entry name" value="Methyltransf_25"/>
</dbReference>
<evidence type="ECO:0000259" key="3">
    <source>
        <dbReference type="Pfam" id="PF13649"/>
    </source>
</evidence>
<evidence type="ECO:0000256" key="2">
    <source>
        <dbReference type="ARBA" id="ARBA00022679"/>
    </source>
</evidence>
<comment type="caution">
    <text evidence="4">The sequence shown here is derived from an EMBL/GenBank/DDBJ whole genome shotgun (WGS) entry which is preliminary data.</text>
</comment>
<protein>
    <submittedName>
        <fullName evidence="4">Class I SAM-dependent methyltransferase</fullName>
    </submittedName>
</protein>
<dbReference type="GO" id="GO:0008168">
    <property type="term" value="F:methyltransferase activity"/>
    <property type="evidence" value="ECO:0007669"/>
    <property type="project" value="UniProtKB-KW"/>
</dbReference>
<proteinExistence type="predicted"/>
<dbReference type="CDD" id="cd02440">
    <property type="entry name" value="AdoMet_MTases"/>
    <property type="match status" value="1"/>
</dbReference>
<dbReference type="GO" id="GO:0032259">
    <property type="term" value="P:methylation"/>
    <property type="evidence" value="ECO:0007669"/>
    <property type="project" value="UniProtKB-KW"/>
</dbReference>
<accession>A0ABT1LMN7</accession>
<evidence type="ECO:0000256" key="1">
    <source>
        <dbReference type="ARBA" id="ARBA00022603"/>
    </source>
</evidence>
<sequence length="274" mass="29145">MPSPAKPVLAALRKYLILPKLIALSWSAPKNRTVAWDRYWAGIARTGARSDVLWDSGTDQELLGYRDILQRHFDPSLPVVDVGCGHGAFSRALAAFSPQVMGVDVSAHAVARARDESAGIAGVSYLARDMTEPGAASGLVGSTDANVFVRGVLHVLTEADQAALMENLRQLVGARGTVFLAETNFQGNPVEYVAHLGASLRSIPAPLELAIRTLPMPGHFGPQELARVMPRDGWTLVEDGAATIEANPLMDAAGNSRIPGYFAVLRAKDPDTGG</sequence>
<evidence type="ECO:0000313" key="5">
    <source>
        <dbReference type="Proteomes" id="UP001524318"/>
    </source>
</evidence>
<evidence type="ECO:0000313" key="4">
    <source>
        <dbReference type="EMBL" id="MCP8999723.1"/>
    </source>
</evidence>
<organism evidence="4 5">
    <name type="scientific">Pseudarthrobacter humi</name>
    <dbReference type="NCBI Taxonomy" id="2952523"/>
    <lineage>
        <taxon>Bacteria</taxon>
        <taxon>Bacillati</taxon>
        <taxon>Actinomycetota</taxon>
        <taxon>Actinomycetes</taxon>
        <taxon>Micrococcales</taxon>
        <taxon>Micrococcaceae</taxon>
        <taxon>Pseudarthrobacter</taxon>
    </lineage>
</organism>
<reference evidence="4 5" key="1">
    <citation type="submission" date="2022-06" db="EMBL/GenBank/DDBJ databases">
        <title>Pseudarthrobacter sp. strain RMG13 Genome sequencing and assembly.</title>
        <authorList>
            <person name="Kim I."/>
        </authorList>
    </citation>
    <scope>NUCLEOTIDE SEQUENCE [LARGE SCALE GENOMIC DNA]</scope>
    <source>
        <strain evidence="4 5">RMG13</strain>
    </source>
</reference>
<keyword evidence="2" id="KW-0808">Transferase</keyword>
<dbReference type="Proteomes" id="UP001524318">
    <property type="component" value="Unassembled WGS sequence"/>
</dbReference>
<dbReference type="SUPFAM" id="SSF53335">
    <property type="entry name" value="S-adenosyl-L-methionine-dependent methyltransferases"/>
    <property type="match status" value="1"/>
</dbReference>
<feature type="domain" description="Methyltransferase" evidence="3">
    <location>
        <begin position="79"/>
        <end position="172"/>
    </location>
</feature>
<dbReference type="RefSeq" id="WP_254749191.1">
    <property type="nucleotide sequence ID" value="NZ_JANCLV010000004.1"/>
</dbReference>
<dbReference type="InterPro" id="IPR029063">
    <property type="entry name" value="SAM-dependent_MTases_sf"/>
</dbReference>
<dbReference type="PANTHER" id="PTHR43861:SF1">
    <property type="entry name" value="TRANS-ACONITATE 2-METHYLTRANSFERASE"/>
    <property type="match status" value="1"/>
</dbReference>
<keyword evidence="5" id="KW-1185">Reference proteome</keyword>
<keyword evidence="1 4" id="KW-0489">Methyltransferase</keyword>
<gene>
    <name evidence="4" type="ORF">NFC73_08250</name>
</gene>
<dbReference type="Pfam" id="PF13649">
    <property type="entry name" value="Methyltransf_25"/>
    <property type="match status" value="1"/>
</dbReference>
<dbReference type="Gene3D" id="3.40.50.150">
    <property type="entry name" value="Vaccinia Virus protein VP39"/>
    <property type="match status" value="1"/>
</dbReference>
<dbReference type="PANTHER" id="PTHR43861">
    <property type="entry name" value="TRANS-ACONITATE 2-METHYLTRANSFERASE-RELATED"/>
    <property type="match status" value="1"/>
</dbReference>
<dbReference type="EMBL" id="JANCLV010000004">
    <property type="protein sequence ID" value="MCP8999723.1"/>
    <property type="molecule type" value="Genomic_DNA"/>
</dbReference>